<accession>E6XEI4</accession>
<dbReference type="Gene3D" id="2.40.50.100">
    <property type="match status" value="1"/>
</dbReference>
<gene>
    <name evidence="2" type="ordered locus">Celal_2999</name>
</gene>
<dbReference type="GO" id="GO:0009249">
    <property type="term" value="P:protein lipoylation"/>
    <property type="evidence" value="ECO:0007669"/>
    <property type="project" value="TreeGrafter"/>
</dbReference>
<keyword evidence="1" id="KW-0450">Lipoyl</keyword>
<evidence type="ECO:0000313" key="2">
    <source>
        <dbReference type="EMBL" id="ADV50274.1"/>
    </source>
</evidence>
<organism evidence="2 3">
    <name type="scientific">Cellulophaga algicola (strain DSM 14237 / IC166 / ACAM 630)</name>
    <dbReference type="NCBI Taxonomy" id="688270"/>
    <lineage>
        <taxon>Bacteria</taxon>
        <taxon>Pseudomonadati</taxon>
        <taxon>Bacteroidota</taxon>
        <taxon>Flavobacteriia</taxon>
        <taxon>Flavobacteriales</taxon>
        <taxon>Flavobacteriaceae</taxon>
        <taxon>Cellulophaga</taxon>
    </lineage>
</organism>
<dbReference type="STRING" id="688270.Celal_2999"/>
<dbReference type="OrthoDB" id="1255569at2"/>
<dbReference type="PANTHER" id="PTHR11715:SF3">
    <property type="entry name" value="GLYCINE CLEAVAGE SYSTEM H PROTEIN-RELATED"/>
    <property type="match status" value="1"/>
</dbReference>
<dbReference type="InterPro" id="IPR002930">
    <property type="entry name" value="GCV_H"/>
</dbReference>
<name>E6XEI4_CELAD</name>
<dbReference type="HOGENOM" id="CLU_097408_2_2_10"/>
<dbReference type="CDD" id="cd06848">
    <property type="entry name" value="GCS_H"/>
    <property type="match status" value="1"/>
</dbReference>
<dbReference type="AlphaFoldDB" id="E6XEI4"/>
<dbReference type="RefSeq" id="WP_013551737.1">
    <property type="nucleotide sequence ID" value="NC_014934.1"/>
</dbReference>
<evidence type="ECO:0000256" key="1">
    <source>
        <dbReference type="ARBA" id="ARBA00022823"/>
    </source>
</evidence>
<reference evidence="2 3" key="1">
    <citation type="journal article" date="2010" name="Stand. Genomic Sci.">
        <title>Complete genome sequence of Cellulophaga algicola type strain (IC166).</title>
        <authorList>
            <person name="Abt B."/>
            <person name="Lu M."/>
            <person name="Misra M."/>
            <person name="Han C."/>
            <person name="Nolan M."/>
            <person name="Lucas S."/>
            <person name="Hammon N."/>
            <person name="Deshpande S."/>
            <person name="Cheng J.F."/>
            <person name="Tapia R."/>
            <person name="Goodwin L."/>
            <person name="Pitluck S."/>
            <person name="Liolios K."/>
            <person name="Pagani I."/>
            <person name="Ivanova N."/>
            <person name="Mavromatis K."/>
            <person name="Ovchinikova G."/>
            <person name="Pati A."/>
            <person name="Chen A."/>
            <person name="Palaniappan K."/>
            <person name="Land M."/>
            <person name="Hauser L."/>
            <person name="Chang Y.J."/>
            <person name="Jeffries C.D."/>
            <person name="Detter J.C."/>
            <person name="Brambilla E."/>
            <person name="Rohde M."/>
            <person name="Tindall B.J."/>
            <person name="Goker M."/>
            <person name="Woyke T."/>
            <person name="Bristow J."/>
            <person name="Eisen J.A."/>
            <person name="Markowitz V."/>
            <person name="Hugenholtz P."/>
            <person name="Kyrpides N.C."/>
            <person name="Klenk H.P."/>
            <person name="Lapidus A."/>
        </authorList>
    </citation>
    <scope>NUCLEOTIDE SEQUENCE [LARGE SCALE GENOMIC DNA]</scope>
    <source>
        <strain evidence="3">DSM 14237 / IC166 / ACAM 630</strain>
    </source>
</reference>
<dbReference type="eggNOG" id="COG0509">
    <property type="taxonomic scope" value="Bacteria"/>
</dbReference>
<dbReference type="GO" id="GO:0019464">
    <property type="term" value="P:glycine decarboxylation via glycine cleavage system"/>
    <property type="evidence" value="ECO:0007669"/>
    <property type="project" value="InterPro"/>
</dbReference>
<dbReference type="PANTHER" id="PTHR11715">
    <property type="entry name" value="GLYCINE CLEAVAGE SYSTEM H PROTEIN"/>
    <property type="match status" value="1"/>
</dbReference>
<dbReference type="GO" id="GO:0005960">
    <property type="term" value="C:glycine cleavage complex"/>
    <property type="evidence" value="ECO:0007669"/>
    <property type="project" value="InterPro"/>
</dbReference>
<dbReference type="EMBL" id="CP002453">
    <property type="protein sequence ID" value="ADV50274.1"/>
    <property type="molecule type" value="Genomic_DNA"/>
</dbReference>
<dbReference type="InterPro" id="IPR033753">
    <property type="entry name" value="GCV_H/Fam206"/>
</dbReference>
<dbReference type="GO" id="GO:0005737">
    <property type="term" value="C:cytoplasm"/>
    <property type="evidence" value="ECO:0007669"/>
    <property type="project" value="TreeGrafter"/>
</dbReference>
<dbReference type="SUPFAM" id="SSF51230">
    <property type="entry name" value="Single hybrid motif"/>
    <property type="match status" value="1"/>
</dbReference>
<dbReference type="Proteomes" id="UP000008634">
    <property type="component" value="Chromosome"/>
</dbReference>
<protein>
    <submittedName>
        <fullName evidence="2">Glycine cleavage H-protein</fullName>
    </submittedName>
</protein>
<keyword evidence="3" id="KW-1185">Reference proteome</keyword>
<dbReference type="Pfam" id="PF01597">
    <property type="entry name" value="GCV_H"/>
    <property type="match status" value="1"/>
</dbReference>
<sequence>MMQVPKNIYYTKHHLWLQKIGLYDFCVGITDFGQKEIGVIDIIELSKNKNVLKKGATWGVVYGTNDTFHLIAPFDCKIIEKNSGLQKYTAYVNTAPYKYWFAILTAKIDTVSLLTFEEYIQLTK</sequence>
<proteinExistence type="predicted"/>
<evidence type="ECO:0000313" key="3">
    <source>
        <dbReference type="Proteomes" id="UP000008634"/>
    </source>
</evidence>
<dbReference type="InterPro" id="IPR011053">
    <property type="entry name" value="Single_hybrid_motif"/>
</dbReference>
<dbReference type="KEGG" id="cao:Celal_2999"/>